<dbReference type="Proteomes" id="UP001054252">
    <property type="component" value="Unassembled WGS sequence"/>
</dbReference>
<dbReference type="InterPro" id="IPR016181">
    <property type="entry name" value="Acyl_CoA_acyltransferase"/>
</dbReference>
<reference evidence="2 3" key="1">
    <citation type="journal article" date="2021" name="Commun. Biol.">
        <title>The genome of Shorea leprosula (Dipterocarpaceae) highlights the ecological relevance of drought in aseasonal tropical rainforests.</title>
        <authorList>
            <person name="Ng K.K.S."/>
            <person name="Kobayashi M.J."/>
            <person name="Fawcett J.A."/>
            <person name="Hatakeyama M."/>
            <person name="Paape T."/>
            <person name="Ng C.H."/>
            <person name="Ang C.C."/>
            <person name="Tnah L.H."/>
            <person name="Lee C.T."/>
            <person name="Nishiyama T."/>
            <person name="Sese J."/>
            <person name="O'Brien M.J."/>
            <person name="Copetti D."/>
            <person name="Mohd Noor M.I."/>
            <person name="Ong R.C."/>
            <person name="Putra M."/>
            <person name="Sireger I.Z."/>
            <person name="Indrioko S."/>
            <person name="Kosugi Y."/>
            <person name="Izuno A."/>
            <person name="Isagi Y."/>
            <person name="Lee S.L."/>
            <person name="Shimizu K.K."/>
        </authorList>
    </citation>
    <scope>NUCLEOTIDE SEQUENCE [LARGE SCALE GENOMIC DNA]</scope>
    <source>
        <strain evidence="2">214</strain>
    </source>
</reference>
<name>A0AAV5LY33_9ROSI</name>
<evidence type="ECO:0000313" key="3">
    <source>
        <dbReference type="Proteomes" id="UP001054252"/>
    </source>
</evidence>
<organism evidence="2 3">
    <name type="scientific">Rubroshorea leprosula</name>
    <dbReference type="NCBI Taxonomy" id="152421"/>
    <lineage>
        <taxon>Eukaryota</taxon>
        <taxon>Viridiplantae</taxon>
        <taxon>Streptophyta</taxon>
        <taxon>Embryophyta</taxon>
        <taxon>Tracheophyta</taxon>
        <taxon>Spermatophyta</taxon>
        <taxon>Magnoliopsida</taxon>
        <taxon>eudicotyledons</taxon>
        <taxon>Gunneridae</taxon>
        <taxon>Pentapetalae</taxon>
        <taxon>rosids</taxon>
        <taxon>malvids</taxon>
        <taxon>Malvales</taxon>
        <taxon>Dipterocarpaceae</taxon>
        <taxon>Rubroshorea</taxon>
    </lineage>
</organism>
<gene>
    <name evidence="2" type="ORF">SLEP1_g49844</name>
</gene>
<dbReference type="PANTHER" id="PTHR46067">
    <property type="entry name" value="ACYL-COA N-ACYLTRANSFERASES (NAT) SUPERFAMILY PROTEIN"/>
    <property type="match status" value="1"/>
</dbReference>
<dbReference type="InterPro" id="IPR000182">
    <property type="entry name" value="GNAT_dom"/>
</dbReference>
<accession>A0AAV5LY33</accession>
<feature type="domain" description="N-acetyltransferase" evidence="1">
    <location>
        <begin position="1"/>
        <end position="62"/>
    </location>
</feature>
<evidence type="ECO:0000259" key="1">
    <source>
        <dbReference type="PROSITE" id="PS51186"/>
    </source>
</evidence>
<keyword evidence="3" id="KW-1185">Reference proteome</keyword>
<evidence type="ECO:0000313" key="2">
    <source>
        <dbReference type="EMBL" id="GKV42439.1"/>
    </source>
</evidence>
<comment type="caution">
    <text evidence="2">The sequence shown here is derived from an EMBL/GenBank/DDBJ whole genome shotgun (WGS) entry which is preliminary data.</text>
</comment>
<dbReference type="EMBL" id="BPVZ01000158">
    <property type="protein sequence ID" value="GKV42439.1"/>
    <property type="molecule type" value="Genomic_DNA"/>
</dbReference>
<proteinExistence type="predicted"/>
<dbReference type="PROSITE" id="PS51186">
    <property type="entry name" value="GNAT"/>
    <property type="match status" value="1"/>
</dbReference>
<dbReference type="PANTHER" id="PTHR46067:SF24">
    <property type="entry name" value="ACYL-COA N-ACYLTRANSFERASES (NAT) SUPERFAMILY PROTEIN"/>
    <property type="match status" value="1"/>
</dbReference>
<dbReference type="AlphaFoldDB" id="A0AAV5LY33"/>
<dbReference type="SUPFAM" id="SSF55729">
    <property type="entry name" value="Acyl-CoA N-acyltransferases (Nat)"/>
    <property type="match status" value="1"/>
</dbReference>
<dbReference type="GO" id="GO:0016747">
    <property type="term" value="F:acyltransferase activity, transferring groups other than amino-acyl groups"/>
    <property type="evidence" value="ECO:0007669"/>
    <property type="project" value="InterPro"/>
</dbReference>
<sequence>MLVSAVLEEFPDVERVEAFTLVDNKAMQRVLAKLGFQKEGKLRKYLVIDGKVSDVFMYSLLRSEYLPLSSSSTVSNVPLLELEGDS</sequence>
<dbReference type="Gene3D" id="3.40.630.30">
    <property type="match status" value="1"/>
</dbReference>
<protein>
    <recommendedName>
        <fullName evidence="1">N-acetyltransferase domain-containing protein</fullName>
    </recommendedName>
</protein>